<feature type="transmembrane region" description="Helical" evidence="8">
    <location>
        <begin position="215"/>
        <end position="237"/>
    </location>
</feature>
<name>A0A174EKY4_9FIRM</name>
<evidence type="ECO:0000313" key="10">
    <source>
        <dbReference type="Proteomes" id="UP000095544"/>
    </source>
</evidence>
<keyword evidence="5 8" id="KW-0812">Transmembrane</keyword>
<feature type="transmembrane region" description="Helical" evidence="8">
    <location>
        <begin position="120"/>
        <end position="141"/>
    </location>
</feature>
<reference evidence="9 10" key="1">
    <citation type="submission" date="2015-09" db="EMBL/GenBank/DDBJ databases">
        <authorList>
            <consortium name="Pathogen Informatics"/>
        </authorList>
    </citation>
    <scope>NUCLEOTIDE SEQUENCE [LARGE SCALE GENOMIC DNA]</scope>
    <source>
        <strain evidence="9 10">2789STDY5834876</strain>
    </source>
</reference>
<evidence type="ECO:0000313" key="9">
    <source>
        <dbReference type="EMBL" id="CUO38321.1"/>
    </source>
</evidence>
<dbReference type="GO" id="GO:0022857">
    <property type="term" value="F:transmembrane transporter activity"/>
    <property type="evidence" value="ECO:0007669"/>
    <property type="project" value="InterPro"/>
</dbReference>
<dbReference type="STRING" id="39482.ERS852491_02047"/>
<comment type="subcellular location">
    <subcellularLocation>
        <location evidence="1">Cell membrane</location>
        <topology evidence="1">Multi-pass membrane protein</topology>
    </subcellularLocation>
</comment>
<keyword evidence="3" id="KW-1003">Cell membrane</keyword>
<feature type="transmembrane region" description="Helical" evidence="8">
    <location>
        <begin position="20"/>
        <end position="39"/>
    </location>
</feature>
<dbReference type="InterPro" id="IPR001851">
    <property type="entry name" value="ABC_transp_permease"/>
</dbReference>
<keyword evidence="2" id="KW-0813">Transport</keyword>
<evidence type="ECO:0000256" key="1">
    <source>
        <dbReference type="ARBA" id="ARBA00004651"/>
    </source>
</evidence>
<sequence>MKNKKFKLNANFINANRSYLFLALILIIGLFVDNFYTMYNISAATGNGSLVIWLGLGFTTCMIAGHMDLTIMYMSTFAALLCLGLHDKPGLPWVVCILIATLVGVLVGCINGFLVTKLKIHSFIATLGMQFVLKGSMYIYTGGEELSIGKDYAFSDVLNENLVPFLPFSTYFLITTIVVFIVMIVLRYTRFGRNVYMIGGNLETAWLAGIKSDRVTTLAFVISSAACALGGALNGIYSGTAGITMGEKGISPLMIALTATIIGGTAINGGKGSVVWTWVSLVAIALLKAIFKKTEIQVLVIAAILIGCIVYETIALYNRNKTVGTRPNLHKEAMKELGKAS</sequence>
<dbReference type="GO" id="GO:0005886">
    <property type="term" value="C:plasma membrane"/>
    <property type="evidence" value="ECO:0007669"/>
    <property type="project" value="UniProtKB-SubCell"/>
</dbReference>
<protein>
    <submittedName>
        <fullName evidence="9">Autoinducer 2 import system permease protein lsrD</fullName>
    </submittedName>
</protein>
<feature type="transmembrane region" description="Helical" evidence="8">
    <location>
        <begin position="249"/>
        <end position="267"/>
    </location>
</feature>
<gene>
    <name evidence="9" type="primary">lsrD_4</name>
    <name evidence="9" type="ORF">ERS852491_02047</name>
</gene>
<feature type="transmembrane region" description="Helical" evidence="8">
    <location>
        <begin position="298"/>
        <end position="317"/>
    </location>
</feature>
<evidence type="ECO:0000256" key="7">
    <source>
        <dbReference type="ARBA" id="ARBA00023136"/>
    </source>
</evidence>
<dbReference type="Proteomes" id="UP000095544">
    <property type="component" value="Unassembled WGS sequence"/>
</dbReference>
<accession>A0A174EKY4</accession>
<dbReference type="PANTHER" id="PTHR32196:SF21">
    <property type="entry name" value="ABC TRANSPORTER PERMEASE PROTEIN YPHD-RELATED"/>
    <property type="match status" value="1"/>
</dbReference>
<feature type="transmembrane region" description="Helical" evidence="8">
    <location>
        <begin position="91"/>
        <end position="114"/>
    </location>
</feature>
<keyword evidence="4" id="KW-0997">Cell inner membrane</keyword>
<evidence type="ECO:0000256" key="4">
    <source>
        <dbReference type="ARBA" id="ARBA00022519"/>
    </source>
</evidence>
<dbReference type="Pfam" id="PF02653">
    <property type="entry name" value="BPD_transp_2"/>
    <property type="match status" value="1"/>
</dbReference>
<organism evidence="9 10">
    <name type="scientific">Faecalicatena contorta</name>
    <dbReference type="NCBI Taxonomy" id="39482"/>
    <lineage>
        <taxon>Bacteria</taxon>
        <taxon>Bacillati</taxon>
        <taxon>Bacillota</taxon>
        <taxon>Clostridia</taxon>
        <taxon>Lachnospirales</taxon>
        <taxon>Lachnospiraceae</taxon>
        <taxon>Faecalicatena</taxon>
    </lineage>
</organism>
<dbReference type="AlphaFoldDB" id="A0A174EKY4"/>
<feature type="transmembrane region" description="Helical" evidence="8">
    <location>
        <begin position="162"/>
        <end position="186"/>
    </location>
</feature>
<feature type="transmembrane region" description="Helical" evidence="8">
    <location>
        <begin position="51"/>
        <end position="84"/>
    </location>
</feature>
<evidence type="ECO:0000256" key="8">
    <source>
        <dbReference type="SAM" id="Phobius"/>
    </source>
</evidence>
<dbReference type="EMBL" id="CYZU01000016">
    <property type="protein sequence ID" value="CUO38321.1"/>
    <property type="molecule type" value="Genomic_DNA"/>
</dbReference>
<evidence type="ECO:0000256" key="3">
    <source>
        <dbReference type="ARBA" id="ARBA00022475"/>
    </source>
</evidence>
<dbReference type="RefSeq" id="WP_050639179.1">
    <property type="nucleotide sequence ID" value="NZ_CABKUE010000005.1"/>
</dbReference>
<proteinExistence type="predicted"/>
<feature type="transmembrane region" description="Helical" evidence="8">
    <location>
        <begin position="273"/>
        <end position="291"/>
    </location>
</feature>
<keyword evidence="6 8" id="KW-1133">Transmembrane helix</keyword>
<evidence type="ECO:0000256" key="6">
    <source>
        <dbReference type="ARBA" id="ARBA00022989"/>
    </source>
</evidence>
<dbReference type="CDD" id="cd06579">
    <property type="entry name" value="TM_PBP1_transp_AraH_like"/>
    <property type="match status" value="1"/>
</dbReference>
<dbReference type="PANTHER" id="PTHR32196">
    <property type="entry name" value="ABC TRANSPORTER PERMEASE PROTEIN YPHD-RELATED-RELATED"/>
    <property type="match status" value="1"/>
</dbReference>
<keyword evidence="7 8" id="KW-0472">Membrane</keyword>
<evidence type="ECO:0000256" key="2">
    <source>
        <dbReference type="ARBA" id="ARBA00022448"/>
    </source>
</evidence>
<dbReference type="OrthoDB" id="9815820at2"/>
<evidence type="ECO:0000256" key="5">
    <source>
        <dbReference type="ARBA" id="ARBA00022692"/>
    </source>
</evidence>